<dbReference type="Pfam" id="PF00005">
    <property type="entry name" value="ABC_tran"/>
    <property type="match status" value="1"/>
</dbReference>
<evidence type="ECO:0000313" key="8">
    <source>
        <dbReference type="EMBL" id="XDP44020.1"/>
    </source>
</evidence>
<evidence type="ECO:0000256" key="5">
    <source>
        <dbReference type="ARBA" id="ARBA00022970"/>
    </source>
</evidence>
<dbReference type="PROSITE" id="PS00211">
    <property type="entry name" value="ABC_TRANSPORTER_1"/>
    <property type="match status" value="1"/>
</dbReference>
<dbReference type="Gene3D" id="3.40.50.300">
    <property type="entry name" value="P-loop containing nucleotide triphosphate hydrolases"/>
    <property type="match status" value="1"/>
</dbReference>
<evidence type="ECO:0000256" key="3">
    <source>
        <dbReference type="ARBA" id="ARBA00022741"/>
    </source>
</evidence>
<dbReference type="GO" id="GO:0015658">
    <property type="term" value="F:branched-chain amino acid transmembrane transporter activity"/>
    <property type="evidence" value="ECO:0007669"/>
    <property type="project" value="TreeGrafter"/>
</dbReference>
<keyword evidence="4 8" id="KW-0067">ATP-binding</keyword>
<dbReference type="PANTHER" id="PTHR43820">
    <property type="entry name" value="HIGH-AFFINITY BRANCHED-CHAIN AMINO ACID TRANSPORT ATP-BINDING PROTEIN LIVF"/>
    <property type="match status" value="1"/>
</dbReference>
<dbReference type="InterPro" id="IPR052156">
    <property type="entry name" value="BCAA_Transport_ATP-bd_LivF"/>
</dbReference>
<reference evidence="8" key="1">
    <citation type="submission" date="2024-07" db="EMBL/GenBank/DDBJ databases">
        <authorList>
            <person name="fu j."/>
        </authorList>
    </citation>
    <scope>NUCLEOTIDE SEQUENCE</scope>
    <source>
        <strain evidence="8">P10A9</strain>
    </source>
</reference>
<evidence type="ECO:0000256" key="2">
    <source>
        <dbReference type="ARBA" id="ARBA00022448"/>
    </source>
</evidence>
<evidence type="ECO:0000256" key="1">
    <source>
        <dbReference type="ARBA" id="ARBA00005417"/>
    </source>
</evidence>
<evidence type="ECO:0000256" key="4">
    <source>
        <dbReference type="ARBA" id="ARBA00022840"/>
    </source>
</evidence>
<keyword evidence="5" id="KW-0029">Amino-acid transport</keyword>
<organism evidence="8">
    <name type="scientific">Sinomonas puerhi</name>
    <dbReference type="NCBI Taxonomy" id="3238584"/>
    <lineage>
        <taxon>Bacteria</taxon>
        <taxon>Bacillati</taxon>
        <taxon>Actinomycetota</taxon>
        <taxon>Actinomycetes</taxon>
        <taxon>Micrococcales</taxon>
        <taxon>Micrococcaceae</taxon>
        <taxon>Sinomonas</taxon>
    </lineage>
</organism>
<dbReference type="InterPro" id="IPR003439">
    <property type="entry name" value="ABC_transporter-like_ATP-bd"/>
</dbReference>
<dbReference type="RefSeq" id="WP_369044845.1">
    <property type="nucleotide sequence ID" value="NZ_CP163302.1"/>
</dbReference>
<dbReference type="InterPro" id="IPR027417">
    <property type="entry name" value="P-loop_NTPase"/>
</dbReference>
<dbReference type="InterPro" id="IPR003593">
    <property type="entry name" value="AAA+_ATPase"/>
</dbReference>
<dbReference type="GO" id="GO:0016887">
    <property type="term" value="F:ATP hydrolysis activity"/>
    <property type="evidence" value="ECO:0007669"/>
    <property type="project" value="InterPro"/>
</dbReference>
<feature type="compositionally biased region" description="Low complexity" evidence="6">
    <location>
        <begin position="267"/>
        <end position="280"/>
    </location>
</feature>
<name>A0AB39L0X1_9MICC</name>
<dbReference type="SMART" id="SM00382">
    <property type="entry name" value="AAA"/>
    <property type="match status" value="1"/>
</dbReference>
<dbReference type="EMBL" id="CP163302">
    <property type="protein sequence ID" value="XDP44020.1"/>
    <property type="molecule type" value="Genomic_DNA"/>
</dbReference>
<dbReference type="SUPFAM" id="SSF52540">
    <property type="entry name" value="P-loop containing nucleoside triphosphate hydrolases"/>
    <property type="match status" value="1"/>
</dbReference>
<keyword evidence="2" id="KW-0813">Transport</keyword>
<dbReference type="InterPro" id="IPR017871">
    <property type="entry name" value="ABC_transporter-like_CS"/>
</dbReference>
<feature type="domain" description="ABC transporter" evidence="7">
    <location>
        <begin position="13"/>
        <end position="239"/>
    </location>
</feature>
<dbReference type="KEGG" id="spue:AB5L97_12065"/>
<gene>
    <name evidence="8" type="ORF">AB5L97_12065</name>
</gene>
<sequence>MSGAPSGDSRPILTVEGLRAHIGGQQVVEDVSFSVPDQGVMAVLGRNGVGKTSTLRALLGLIARTGRIELAGERIDGEPTHRIVQRGVGYVPEDRDVFSKLTVAENLHLAVRGRPSSERRELVERLFPDLVQRARQTAGTLSGGQQQMVALARALLNENRVLLVDEPTKGLAPKVVQEVAVALEAVAMTVPILLVEQNLAVVRRLAAGAVVLSGGRVVHRADDVRGLLDDEALTRRLLGVGGDTAHDGGPAPLGASRRRGDDRDNGDTAPAAPAGREATA</sequence>
<accession>A0AB39L0X1</accession>
<evidence type="ECO:0000256" key="6">
    <source>
        <dbReference type="SAM" id="MobiDB-lite"/>
    </source>
</evidence>
<dbReference type="AlphaFoldDB" id="A0AB39L0X1"/>
<keyword evidence="3" id="KW-0547">Nucleotide-binding</keyword>
<dbReference type="GO" id="GO:0005524">
    <property type="term" value="F:ATP binding"/>
    <property type="evidence" value="ECO:0007669"/>
    <property type="project" value="UniProtKB-KW"/>
</dbReference>
<dbReference type="GO" id="GO:0015807">
    <property type="term" value="P:L-amino acid transport"/>
    <property type="evidence" value="ECO:0007669"/>
    <property type="project" value="TreeGrafter"/>
</dbReference>
<dbReference type="PANTHER" id="PTHR43820:SF2">
    <property type="entry name" value="ABC TRANSPORTER ATP-BINDING PROTEIN"/>
    <property type="match status" value="1"/>
</dbReference>
<dbReference type="PROSITE" id="PS50893">
    <property type="entry name" value="ABC_TRANSPORTER_2"/>
    <property type="match status" value="1"/>
</dbReference>
<proteinExistence type="inferred from homology"/>
<comment type="similarity">
    <text evidence="1">Belongs to the ABC transporter superfamily.</text>
</comment>
<protein>
    <submittedName>
        <fullName evidence="8">ABC transporter ATP-binding protein</fullName>
    </submittedName>
</protein>
<feature type="region of interest" description="Disordered" evidence="6">
    <location>
        <begin position="240"/>
        <end position="280"/>
    </location>
</feature>
<evidence type="ECO:0000259" key="7">
    <source>
        <dbReference type="PROSITE" id="PS50893"/>
    </source>
</evidence>